<name>A0A1I0A226_9FIRM</name>
<keyword evidence="1 3" id="KW-0807">Transducer</keyword>
<dbReference type="SUPFAM" id="SSF58104">
    <property type="entry name" value="Methyl-accepting chemotaxis protein (MCP) signaling domain"/>
    <property type="match status" value="1"/>
</dbReference>
<keyword evidence="8" id="KW-1185">Reference proteome</keyword>
<dbReference type="EMBL" id="FOHU01000002">
    <property type="protein sequence ID" value="SES88171.1"/>
    <property type="molecule type" value="Genomic_DNA"/>
</dbReference>
<dbReference type="Pfam" id="PF12729">
    <property type="entry name" value="4HB_MCP_1"/>
    <property type="match status" value="1"/>
</dbReference>
<evidence type="ECO:0000256" key="4">
    <source>
        <dbReference type="SAM" id="Phobius"/>
    </source>
</evidence>
<dbReference type="Gene3D" id="1.10.287.950">
    <property type="entry name" value="Methyl-accepting chemotaxis protein"/>
    <property type="match status" value="1"/>
</dbReference>
<protein>
    <submittedName>
        <fullName evidence="7">Methyl-accepting chemotaxis protein</fullName>
    </submittedName>
</protein>
<feature type="domain" description="Methyl-accepting transducer" evidence="5">
    <location>
        <begin position="281"/>
        <end position="538"/>
    </location>
</feature>
<organism evidence="7 8">
    <name type="scientific">Natronincola peptidivorans</name>
    <dbReference type="NCBI Taxonomy" id="426128"/>
    <lineage>
        <taxon>Bacteria</taxon>
        <taxon>Bacillati</taxon>
        <taxon>Bacillota</taxon>
        <taxon>Clostridia</taxon>
        <taxon>Peptostreptococcales</taxon>
        <taxon>Natronincolaceae</taxon>
        <taxon>Natronincola</taxon>
    </lineage>
</organism>
<evidence type="ECO:0000313" key="7">
    <source>
        <dbReference type="EMBL" id="SES88171.1"/>
    </source>
</evidence>
<dbReference type="PROSITE" id="PS50111">
    <property type="entry name" value="CHEMOTAXIS_TRANSDUC_2"/>
    <property type="match status" value="1"/>
</dbReference>
<gene>
    <name evidence="7" type="ORF">SAMN05660297_00840</name>
</gene>
<sequence length="567" mass="62273">MKRAFSNVSLTYSVIALVVISLIFISAVGVLGYLGVNSIQGNVDIIYTSAVLSGQEINEIITEFMNIRVDTLRMLDFGYTTSIVNNVASLDGNLRQLMDGFLEGKDERDREVILLTVAYGRYEEYMRSWDSVKNQLSQGEEADSNHKFVMDASSRTIMTNLNEILRYNQELVEELQRESYSIYQSINRNILLLLSSAVVLLLVFSIIIIRVFNKSIKEMIEIYEKIATGDLALTIDTKGKNEFGRMKKSLAKTIEDFALMMEKTKGNAANTSDNAHALAGICQQMTAAADEVSNAIQEVAQGSNGQTQELKIVTGIVNNFGKELEKIVVDVEEIHVNAKETDAMIIEGNTKLQDLTSSTEYISTSFKEVSNNVAVLNDKITEIRQITDLINSIAEQTNLLALNAAIEAARAGEAGKGFAVVADEIRKLAEQSKTSSENINELLSNITSDRDKIVKTTENGMANLQTQEKVVSNTTEAFKGILQNIAAILPKIENVNASITILNNSKDDIVTKVDAVTTISEGNAAVAQQIAASSEEMNASVEEVASTAQVLNEMASDMEEEMNKFKV</sequence>
<feature type="transmembrane region" description="Helical" evidence="4">
    <location>
        <begin position="12"/>
        <end position="36"/>
    </location>
</feature>
<dbReference type="GO" id="GO:0007165">
    <property type="term" value="P:signal transduction"/>
    <property type="evidence" value="ECO:0007669"/>
    <property type="project" value="UniProtKB-KW"/>
</dbReference>
<evidence type="ECO:0000259" key="5">
    <source>
        <dbReference type="PROSITE" id="PS50111"/>
    </source>
</evidence>
<dbReference type="AlphaFoldDB" id="A0A1I0A226"/>
<evidence type="ECO:0000256" key="2">
    <source>
        <dbReference type="ARBA" id="ARBA00029447"/>
    </source>
</evidence>
<evidence type="ECO:0000256" key="3">
    <source>
        <dbReference type="PROSITE-ProRule" id="PRU00284"/>
    </source>
</evidence>
<proteinExistence type="inferred from homology"/>
<dbReference type="GO" id="GO:0016020">
    <property type="term" value="C:membrane"/>
    <property type="evidence" value="ECO:0007669"/>
    <property type="project" value="InterPro"/>
</dbReference>
<feature type="transmembrane region" description="Helical" evidence="4">
    <location>
        <begin position="190"/>
        <end position="212"/>
    </location>
</feature>
<reference evidence="7 8" key="1">
    <citation type="submission" date="2016-10" db="EMBL/GenBank/DDBJ databases">
        <authorList>
            <person name="de Groot N.N."/>
        </authorList>
    </citation>
    <scope>NUCLEOTIDE SEQUENCE [LARGE SCALE GENOMIC DNA]</scope>
    <source>
        <strain evidence="7 8">DSM 18979</strain>
    </source>
</reference>
<dbReference type="InterPro" id="IPR004089">
    <property type="entry name" value="MCPsignal_dom"/>
</dbReference>
<dbReference type="InterPro" id="IPR024478">
    <property type="entry name" value="HlyB_4HB_MCP"/>
</dbReference>
<dbReference type="Pfam" id="PF00015">
    <property type="entry name" value="MCPsignal"/>
    <property type="match status" value="1"/>
</dbReference>
<evidence type="ECO:0000259" key="6">
    <source>
        <dbReference type="PROSITE" id="PS50885"/>
    </source>
</evidence>
<feature type="domain" description="HAMP" evidence="6">
    <location>
        <begin position="210"/>
        <end position="262"/>
    </location>
</feature>
<evidence type="ECO:0000313" key="8">
    <source>
        <dbReference type="Proteomes" id="UP000199568"/>
    </source>
</evidence>
<dbReference type="SMART" id="SM00283">
    <property type="entry name" value="MA"/>
    <property type="match status" value="1"/>
</dbReference>
<dbReference type="Proteomes" id="UP000199568">
    <property type="component" value="Unassembled WGS sequence"/>
</dbReference>
<dbReference type="STRING" id="426128.SAMN05660297_00840"/>
<comment type="similarity">
    <text evidence="2">Belongs to the methyl-accepting chemotaxis (MCP) protein family.</text>
</comment>
<keyword evidence="4" id="KW-0812">Transmembrane</keyword>
<evidence type="ECO:0000256" key="1">
    <source>
        <dbReference type="ARBA" id="ARBA00023224"/>
    </source>
</evidence>
<dbReference type="PROSITE" id="PS50885">
    <property type="entry name" value="HAMP"/>
    <property type="match status" value="1"/>
</dbReference>
<accession>A0A1I0A226</accession>
<keyword evidence="4" id="KW-0472">Membrane</keyword>
<dbReference type="RefSeq" id="WP_170834673.1">
    <property type="nucleotide sequence ID" value="NZ_FOHU01000002.1"/>
</dbReference>
<dbReference type="PANTHER" id="PTHR32089">
    <property type="entry name" value="METHYL-ACCEPTING CHEMOTAXIS PROTEIN MCPB"/>
    <property type="match status" value="1"/>
</dbReference>
<dbReference type="PANTHER" id="PTHR32089:SF112">
    <property type="entry name" value="LYSOZYME-LIKE PROTEIN-RELATED"/>
    <property type="match status" value="1"/>
</dbReference>
<keyword evidence="4" id="KW-1133">Transmembrane helix</keyword>
<dbReference type="InterPro" id="IPR003660">
    <property type="entry name" value="HAMP_dom"/>
</dbReference>